<dbReference type="Pfam" id="PF04020">
    <property type="entry name" value="Phage_holin_4_2"/>
    <property type="match status" value="1"/>
</dbReference>
<dbReference type="RefSeq" id="WP_039346946.1">
    <property type="nucleotide sequence ID" value="NZ_PGEZ01000001.1"/>
</dbReference>
<dbReference type="PANTHER" id="PTHR37309">
    <property type="entry name" value="SLR0284 PROTEIN"/>
    <property type="match status" value="1"/>
</dbReference>
<dbReference type="OrthoDB" id="9810847at2"/>
<dbReference type="InterPro" id="IPR007165">
    <property type="entry name" value="Phage_holin_4_2"/>
</dbReference>
<reference evidence="2 3" key="1">
    <citation type="submission" date="2017-11" db="EMBL/GenBank/DDBJ databases">
        <title>Genomic Encyclopedia of Archaeal and Bacterial Type Strains, Phase II (KMG-II): From Individual Species to Whole Genera.</title>
        <authorList>
            <person name="Goeker M."/>
        </authorList>
    </citation>
    <scope>NUCLEOTIDE SEQUENCE [LARGE SCALE GENOMIC DNA]</scope>
    <source>
        <strain evidence="2 3">DSM 27763</strain>
    </source>
</reference>
<evidence type="ECO:0000313" key="3">
    <source>
        <dbReference type="Proteomes" id="UP000230842"/>
    </source>
</evidence>
<keyword evidence="1" id="KW-0472">Membrane</keyword>
<name>A0A0B2BIB3_9ACTN</name>
<sequence length="125" mass="13552">MRFVLAWLCNAVAIAVAAWIFSGIRIGTNAQDGWEKTGALLIVAAVFTAVNLTVGRILKLVSIPFIVLTLGILLVVINALLLLFTAWITEALPVEFIVNGFWVALWGSIVISLVNMALKLFVDVD</sequence>
<organism evidence="2 3">
    <name type="scientific">Mumia flava</name>
    <dbReference type="NCBI Taxonomy" id="1348852"/>
    <lineage>
        <taxon>Bacteria</taxon>
        <taxon>Bacillati</taxon>
        <taxon>Actinomycetota</taxon>
        <taxon>Actinomycetes</taxon>
        <taxon>Propionibacteriales</taxon>
        <taxon>Nocardioidaceae</taxon>
        <taxon>Mumia</taxon>
    </lineage>
</organism>
<evidence type="ECO:0000256" key="1">
    <source>
        <dbReference type="SAM" id="Phobius"/>
    </source>
</evidence>
<evidence type="ECO:0000313" key="2">
    <source>
        <dbReference type="EMBL" id="PJJ57929.1"/>
    </source>
</evidence>
<gene>
    <name evidence="2" type="ORF">CLV56_2168</name>
</gene>
<comment type="caution">
    <text evidence="2">The sequence shown here is derived from an EMBL/GenBank/DDBJ whole genome shotgun (WGS) entry which is preliminary data.</text>
</comment>
<accession>A0A0B2BIB3</accession>
<feature type="transmembrane region" description="Helical" evidence="1">
    <location>
        <begin position="38"/>
        <end position="58"/>
    </location>
</feature>
<feature type="transmembrane region" description="Helical" evidence="1">
    <location>
        <begin position="65"/>
        <end position="88"/>
    </location>
</feature>
<dbReference type="EMBL" id="PGEZ01000001">
    <property type="protein sequence ID" value="PJJ57929.1"/>
    <property type="molecule type" value="Genomic_DNA"/>
</dbReference>
<protein>
    <submittedName>
        <fullName evidence="2">Putative membrane protein</fullName>
    </submittedName>
</protein>
<keyword evidence="3" id="KW-1185">Reference proteome</keyword>
<feature type="transmembrane region" description="Helical" evidence="1">
    <location>
        <begin position="100"/>
        <end position="122"/>
    </location>
</feature>
<dbReference type="PANTHER" id="PTHR37309:SF1">
    <property type="entry name" value="SLR0284 PROTEIN"/>
    <property type="match status" value="1"/>
</dbReference>
<keyword evidence="1" id="KW-0812">Transmembrane</keyword>
<keyword evidence="1" id="KW-1133">Transmembrane helix</keyword>
<dbReference type="AlphaFoldDB" id="A0A0B2BIB3"/>
<proteinExistence type="predicted"/>
<dbReference type="Proteomes" id="UP000230842">
    <property type="component" value="Unassembled WGS sequence"/>
</dbReference>